<evidence type="ECO:0000256" key="3">
    <source>
        <dbReference type="RuleBase" id="RU368077"/>
    </source>
</evidence>
<dbReference type="InterPro" id="IPR023214">
    <property type="entry name" value="HAD_sf"/>
</dbReference>
<dbReference type="Pfam" id="PF00702">
    <property type="entry name" value="Hydrolase"/>
    <property type="match status" value="1"/>
</dbReference>
<sequence>MALTLAFDVYGTLIDTHGVVEALRPRLGSRALAFARAWRDKQLEYAFRRTVMGCYADFSVCVDQALTYTAQAFGVTLGAGERGDLLAAYQRLPAMSDAEPGLAALHEAGYCSYAFSNGSREAVSKLLGDSGLRPYVRDIVSVEEAAAFKPSPAVYQLFLERTGAAAEQTWLVSSNAFDVIGALAAGWRAAWVRRLPDAVFDPWGLEPTVTVSTLNELPQVLPPPASAAAGTRQGG</sequence>
<dbReference type="Proteomes" id="UP000738126">
    <property type="component" value="Unassembled WGS sequence"/>
</dbReference>
<name>A0ABS1E3U0_9GAMM</name>
<dbReference type="EC" id="3.8.1.2" evidence="3"/>
<dbReference type="Gene3D" id="3.40.50.1000">
    <property type="entry name" value="HAD superfamily/HAD-like"/>
    <property type="match status" value="1"/>
</dbReference>
<dbReference type="SUPFAM" id="SSF56784">
    <property type="entry name" value="HAD-like"/>
    <property type="match status" value="1"/>
</dbReference>
<dbReference type="NCBIfam" id="TIGR01428">
    <property type="entry name" value="HAD_type_II"/>
    <property type="match status" value="1"/>
</dbReference>
<dbReference type="NCBIfam" id="TIGR01493">
    <property type="entry name" value="HAD-SF-IA-v2"/>
    <property type="match status" value="1"/>
</dbReference>
<dbReference type="PANTHER" id="PTHR43316">
    <property type="entry name" value="HYDROLASE, HALOACID DELAHOGENASE-RELATED"/>
    <property type="match status" value="1"/>
</dbReference>
<comment type="caution">
    <text evidence="4">The sequence shown here is derived from an EMBL/GenBank/DDBJ whole genome shotgun (WGS) entry which is preliminary data.</text>
</comment>
<protein>
    <recommendedName>
        <fullName evidence="3">(S)-2-haloacid dehalogenase</fullName>
        <ecNumber evidence="3">3.8.1.2</ecNumber>
    </recommendedName>
    <alternativeName>
        <fullName evidence="3">2-haloalkanoic acid dehalogenase</fullName>
    </alternativeName>
    <alternativeName>
        <fullName evidence="3">Halocarboxylic acid halidohydrolase</fullName>
    </alternativeName>
    <alternativeName>
        <fullName evidence="3">L-2-haloacid dehalogenase</fullName>
    </alternativeName>
</protein>
<comment type="similarity">
    <text evidence="1 3">Belongs to the HAD-like hydrolase superfamily. S-2-haloalkanoic acid dehalogenase family.</text>
</comment>
<proteinExistence type="inferred from homology"/>
<dbReference type="EMBL" id="NRSH01000040">
    <property type="protein sequence ID" value="MBK1726391.1"/>
    <property type="molecule type" value="Genomic_DNA"/>
</dbReference>
<dbReference type="SFLD" id="SFLDG01129">
    <property type="entry name" value="C1.5:_HAD__Beta-PGM__Phosphata"/>
    <property type="match status" value="1"/>
</dbReference>
<evidence type="ECO:0000256" key="1">
    <source>
        <dbReference type="ARBA" id="ARBA00008106"/>
    </source>
</evidence>
<dbReference type="PRINTS" id="PR00413">
    <property type="entry name" value="HADHALOGNASE"/>
</dbReference>
<keyword evidence="5" id="KW-1185">Reference proteome</keyword>
<evidence type="ECO:0000256" key="2">
    <source>
        <dbReference type="ARBA" id="ARBA00022801"/>
    </source>
</evidence>
<dbReference type="InterPro" id="IPR036412">
    <property type="entry name" value="HAD-like_sf"/>
</dbReference>
<reference evidence="4 5" key="1">
    <citation type="journal article" date="2020" name="Microorganisms">
        <title>Osmotic Adaptation and Compatible Solute Biosynthesis of Phototrophic Bacteria as Revealed from Genome Analyses.</title>
        <authorList>
            <person name="Imhoff J.F."/>
            <person name="Rahn T."/>
            <person name="Kunzel S."/>
            <person name="Keller A."/>
            <person name="Neulinger S.C."/>
        </authorList>
    </citation>
    <scope>NUCLEOTIDE SEQUENCE [LARGE SCALE GENOMIC DNA]</scope>
    <source>
        <strain evidence="4 5">DSM 15116</strain>
    </source>
</reference>
<gene>
    <name evidence="4" type="ORF">CKO13_05010</name>
</gene>
<dbReference type="Gene3D" id="1.10.150.240">
    <property type="entry name" value="Putative phosphatase, domain 2"/>
    <property type="match status" value="1"/>
</dbReference>
<comment type="function">
    <text evidence="3">Catalyzes the hydrolytic dehalogenation of small (S)-2-haloalkanoic acids to yield the corresponding (R)-2-hydroxyalkanoic acids.</text>
</comment>
<evidence type="ECO:0000313" key="5">
    <source>
        <dbReference type="Proteomes" id="UP000738126"/>
    </source>
</evidence>
<dbReference type="InterPro" id="IPR006439">
    <property type="entry name" value="HAD-SF_hydro_IA"/>
</dbReference>
<evidence type="ECO:0000313" key="4">
    <source>
        <dbReference type="EMBL" id="MBK1726391.1"/>
    </source>
</evidence>
<dbReference type="RefSeq" id="WP_200257508.1">
    <property type="nucleotide sequence ID" value="NZ_NRSH01000040.1"/>
</dbReference>
<dbReference type="PANTHER" id="PTHR43316:SF3">
    <property type="entry name" value="HALOACID DEHALOGENASE, TYPE II (AFU_ORTHOLOGUE AFUA_2G07750)-RELATED"/>
    <property type="match status" value="1"/>
</dbReference>
<dbReference type="SFLD" id="SFLDS00003">
    <property type="entry name" value="Haloacid_Dehalogenase"/>
    <property type="match status" value="1"/>
</dbReference>
<dbReference type="CDD" id="cd02588">
    <property type="entry name" value="HAD_L2-DEX"/>
    <property type="match status" value="1"/>
</dbReference>
<comment type="catalytic activity">
    <reaction evidence="3">
        <text>an (S)-2-haloacid + H2O = a (2R)-2-hydroxycarboxylate + a halide anion + H(+)</text>
        <dbReference type="Rhea" id="RHEA:11192"/>
        <dbReference type="ChEBI" id="CHEBI:15377"/>
        <dbReference type="ChEBI" id="CHEBI:15378"/>
        <dbReference type="ChEBI" id="CHEBI:16042"/>
        <dbReference type="ChEBI" id="CHEBI:58314"/>
        <dbReference type="ChEBI" id="CHEBI:137405"/>
        <dbReference type="EC" id="3.8.1.2"/>
    </reaction>
</comment>
<dbReference type="InterPro" id="IPR023198">
    <property type="entry name" value="PGP-like_dom2"/>
</dbReference>
<organism evidence="4 5">
    <name type="scientific">Halorhodospira neutriphila</name>
    <dbReference type="NCBI Taxonomy" id="168379"/>
    <lineage>
        <taxon>Bacteria</taxon>
        <taxon>Pseudomonadati</taxon>
        <taxon>Pseudomonadota</taxon>
        <taxon>Gammaproteobacteria</taxon>
        <taxon>Chromatiales</taxon>
        <taxon>Ectothiorhodospiraceae</taxon>
        <taxon>Halorhodospira</taxon>
    </lineage>
</organism>
<keyword evidence="2 3" id="KW-0378">Hydrolase</keyword>
<dbReference type="InterPro" id="IPR006328">
    <property type="entry name" value="2-HAD"/>
</dbReference>
<dbReference type="InterPro" id="IPR051540">
    <property type="entry name" value="S-2-haloacid_dehalogenase"/>
</dbReference>
<accession>A0ABS1E3U0</accession>